<accession>A0AAD1XN57</accession>
<reference evidence="1" key="1">
    <citation type="submission" date="2023-07" db="EMBL/GenBank/DDBJ databases">
        <authorList>
            <consortium name="AG Swart"/>
            <person name="Singh M."/>
            <person name="Singh A."/>
            <person name="Seah K."/>
            <person name="Emmerich C."/>
        </authorList>
    </citation>
    <scope>NUCLEOTIDE SEQUENCE</scope>
    <source>
        <strain evidence="1">DP1</strain>
    </source>
</reference>
<comment type="caution">
    <text evidence="1">The sequence shown here is derived from an EMBL/GenBank/DDBJ whole genome shotgun (WGS) entry which is preliminary data.</text>
</comment>
<organism evidence="1 2">
    <name type="scientific">Euplotes crassus</name>
    <dbReference type="NCBI Taxonomy" id="5936"/>
    <lineage>
        <taxon>Eukaryota</taxon>
        <taxon>Sar</taxon>
        <taxon>Alveolata</taxon>
        <taxon>Ciliophora</taxon>
        <taxon>Intramacronucleata</taxon>
        <taxon>Spirotrichea</taxon>
        <taxon>Hypotrichia</taxon>
        <taxon>Euplotida</taxon>
        <taxon>Euplotidae</taxon>
        <taxon>Moneuplotes</taxon>
    </lineage>
</organism>
<dbReference type="EMBL" id="CAMPGE010017085">
    <property type="protein sequence ID" value="CAI2375595.1"/>
    <property type="molecule type" value="Genomic_DNA"/>
</dbReference>
<dbReference type="Proteomes" id="UP001295684">
    <property type="component" value="Unassembled WGS sequence"/>
</dbReference>
<gene>
    <name evidence="1" type="ORF">ECRASSUSDP1_LOCUS16958</name>
</gene>
<sequence>MLSPSKDPKEEKTLTISNTRNERDWAVFFISYAHYNRLRLLFSE</sequence>
<name>A0AAD1XN57_EUPCR</name>
<protein>
    <submittedName>
        <fullName evidence="1">Uncharacterized protein</fullName>
    </submittedName>
</protein>
<dbReference type="AlphaFoldDB" id="A0AAD1XN57"/>
<evidence type="ECO:0000313" key="1">
    <source>
        <dbReference type="EMBL" id="CAI2375595.1"/>
    </source>
</evidence>
<proteinExistence type="predicted"/>
<keyword evidence="2" id="KW-1185">Reference proteome</keyword>
<evidence type="ECO:0000313" key="2">
    <source>
        <dbReference type="Proteomes" id="UP001295684"/>
    </source>
</evidence>